<keyword evidence="4" id="KW-1185">Reference proteome</keyword>
<dbReference type="OrthoDB" id="10569835at2759"/>
<evidence type="ECO:0000313" key="4">
    <source>
        <dbReference type="Proteomes" id="UP000001568"/>
    </source>
</evidence>
<gene>
    <name evidence="3" type="ORF">OSTLU_27872</name>
</gene>
<dbReference type="CDD" id="cd14686">
    <property type="entry name" value="bZIP"/>
    <property type="match status" value="1"/>
</dbReference>
<evidence type="ECO:0000259" key="2">
    <source>
        <dbReference type="SMART" id="SM00338"/>
    </source>
</evidence>
<sequence>MTTVGGAARRDDRGSALPPRCVEIARESPSASPSRRKTPANDRAVNRAAVRRYRERKRMDEKERIEECERLRGENETLRLALETSRAELKHSRWLLRVVAWKYDLDLADIPTEKPSTSTMPQGRVRGSDANAVFPAGGVPARNDIARPFAARGVAETRPRKIPRAADDDAKPAGAPDELELKDFLEEYFTHGDACPCYEITDADARAAPTRGADARHAWF</sequence>
<feature type="domain" description="BZIP" evidence="2">
    <location>
        <begin position="39"/>
        <end position="98"/>
    </location>
</feature>
<dbReference type="Proteomes" id="UP000001568">
    <property type="component" value="Chromosome 15"/>
</dbReference>
<dbReference type="RefSeq" id="XP_001421633.1">
    <property type="nucleotide sequence ID" value="XM_001421596.1"/>
</dbReference>
<organism evidence="3 4">
    <name type="scientific">Ostreococcus lucimarinus (strain CCE9901)</name>
    <dbReference type="NCBI Taxonomy" id="436017"/>
    <lineage>
        <taxon>Eukaryota</taxon>
        <taxon>Viridiplantae</taxon>
        <taxon>Chlorophyta</taxon>
        <taxon>Mamiellophyceae</taxon>
        <taxon>Mamiellales</taxon>
        <taxon>Bathycoccaceae</taxon>
        <taxon>Ostreococcus</taxon>
    </lineage>
</organism>
<dbReference type="SUPFAM" id="SSF57959">
    <property type="entry name" value="Leucine zipper domain"/>
    <property type="match status" value="1"/>
</dbReference>
<dbReference type="SMART" id="SM00338">
    <property type="entry name" value="BRLZ"/>
    <property type="match status" value="1"/>
</dbReference>
<dbReference type="Pfam" id="PF07716">
    <property type="entry name" value="bZIP_2"/>
    <property type="match status" value="1"/>
</dbReference>
<reference evidence="3 4" key="1">
    <citation type="journal article" date="2007" name="Proc. Natl. Acad. Sci. U.S.A.">
        <title>The tiny eukaryote Ostreococcus provides genomic insights into the paradox of plankton speciation.</title>
        <authorList>
            <person name="Palenik B."/>
            <person name="Grimwood J."/>
            <person name="Aerts A."/>
            <person name="Rouze P."/>
            <person name="Salamov A."/>
            <person name="Putnam N."/>
            <person name="Dupont C."/>
            <person name="Jorgensen R."/>
            <person name="Derelle E."/>
            <person name="Rombauts S."/>
            <person name="Zhou K."/>
            <person name="Otillar R."/>
            <person name="Merchant S.S."/>
            <person name="Podell S."/>
            <person name="Gaasterland T."/>
            <person name="Napoli C."/>
            <person name="Gendler K."/>
            <person name="Manuell A."/>
            <person name="Tai V."/>
            <person name="Vallon O."/>
            <person name="Piganeau G."/>
            <person name="Jancek S."/>
            <person name="Heijde M."/>
            <person name="Jabbari K."/>
            <person name="Bowler C."/>
            <person name="Lohr M."/>
            <person name="Robbens S."/>
            <person name="Werner G."/>
            <person name="Dubchak I."/>
            <person name="Pazour G.J."/>
            <person name="Ren Q."/>
            <person name="Paulsen I."/>
            <person name="Delwiche C."/>
            <person name="Schmutz J."/>
            <person name="Rokhsar D."/>
            <person name="Van de Peer Y."/>
            <person name="Moreau H."/>
            <person name="Grigoriev I.V."/>
        </authorList>
    </citation>
    <scope>NUCLEOTIDE SEQUENCE [LARGE SCALE GENOMIC DNA]</scope>
    <source>
        <strain evidence="3 4">CCE9901</strain>
    </source>
</reference>
<dbReference type="HOGENOM" id="CLU_1257908_0_0_1"/>
<dbReference type="AlphaFoldDB" id="A4S8J5"/>
<dbReference type="GeneID" id="5005715"/>
<dbReference type="InterPro" id="IPR004827">
    <property type="entry name" value="bZIP"/>
</dbReference>
<evidence type="ECO:0000256" key="1">
    <source>
        <dbReference type="SAM" id="MobiDB-lite"/>
    </source>
</evidence>
<protein>
    <recommendedName>
        <fullName evidence="2">BZIP domain-containing protein</fullName>
    </recommendedName>
</protein>
<name>A4S8J5_OSTLU</name>
<feature type="compositionally biased region" description="Basic and acidic residues" evidence="1">
    <location>
        <begin position="155"/>
        <end position="171"/>
    </location>
</feature>
<dbReference type="Gramene" id="ABO99926">
    <property type="protein sequence ID" value="ABO99926"/>
    <property type="gene ID" value="OSTLU_27872"/>
</dbReference>
<dbReference type="Gene3D" id="1.20.5.170">
    <property type="match status" value="1"/>
</dbReference>
<dbReference type="EMBL" id="CP000595">
    <property type="protein sequence ID" value="ABO99926.1"/>
    <property type="molecule type" value="Genomic_DNA"/>
</dbReference>
<accession>A4S8J5</accession>
<feature type="region of interest" description="Disordered" evidence="1">
    <location>
        <begin position="1"/>
        <end position="47"/>
    </location>
</feature>
<dbReference type="InterPro" id="IPR046347">
    <property type="entry name" value="bZIP_sf"/>
</dbReference>
<proteinExistence type="predicted"/>
<feature type="region of interest" description="Disordered" evidence="1">
    <location>
        <begin position="154"/>
        <end position="175"/>
    </location>
</feature>
<evidence type="ECO:0000313" key="3">
    <source>
        <dbReference type="EMBL" id="ABO99926.1"/>
    </source>
</evidence>
<dbReference type="GO" id="GO:0003700">
    <property type="term" value="F:DNA-binding transcription factor activity"/>
    <property type="evidence" value="ECO:0007669"/>
    <property type="project" value="InterPro"/>
</dbReference>
<dbReference type="KEGG" id="olu:OSTLU_27872"/>